<evidence type="ECO:0000256" key="2">
    <source>
        <dbReference type="ARBA" id="ARBA00023002"/>
    </source>
</evidence>
<comment type="caution">
    <text evidence="7">The sequence shown here is derived from an EMBL/GenBank/DDBJ whole genome shotgun (WGS) entry which is preliminary data.</text>
</comment>
<dbReference type="PROSITE" id="PS00670">
    <property type="entry name" value="D_2_HYDROXYACID_DH_2"/>
    <property type="match status" value="1"/>
</dbReference>
<organism evidence="7 8">
    <name type="scientific">Lacticaseibacillus baoqingensis</name>
    <dbReference type="NCBI Taxonomy" id="2486013"/>
    <lineage>
        <taxon>Bacteria</taxon>
        <taxon>Bacillati</taxon>
        <taxon>Bacillota</taxon>
        <taxon>Bacilli</taxon>
        <taxon>Lactobacillales</taxon>
        <taxon>Lactobacillaceae</taxon>
        <taxon>Lacticaseibacillus</taxon>
    </lineage>
</organism>
<dbReference type="PANTHER" id="PTHR43026:SF1">
    <property type="entry name" value="2-HYDROXYACID DEHYDROGENASE HOMOLOG 1-RELATED"/>
    <property type="match status" value="1"/>
</dbReference>
<evidence type="ECO:0000256" key="1">
    <source>
        <dbReference type="ARBA" id="ARBA00005854"/>
    </source>
</evidence>
<dbReference type="InterPro" id="IPR036291">
    <property type="entry name" value="NAD(P)-bd_dom_sf"/>
</dbReference>
<dbReference type="InterPro" id="IPR006139">
    <property type="entry name" value="D-isomer_2_OHA_DH_cat_dom"/>
</dbReference>
<dbReference type="Gene3D" id="3.40.50.720">
    <property type="entry name" value="NAD(P)-binding Rossmann-like Domain"/>
    <property type="match status" value="2"/>
</dbReference>
<proteinExistence type="inferred from homology"/>
<dbReference type="EMBL" id="JBHTON010000019">
    <property type="protein sequence ID" value="MFD1484990.1"/>
    <property type="molecule type" value="Genomic_DNA"/>
</dbReference>
<dbReference type="InterPro" id="IPR029753">
    <property type="entry name" value="D-isomer_DH_CS"/>
</dbReference>
<evidence type="ECO:0000256" key="4">
    <source>
        <dbReference type="RuleBase" id="RU003719"/>
    </source>
</evidence>
<dbReference type="InterPro" id="IPR058205">
    <property type="entry name" value="D-LDH-like"/>
</dbReference>
<dbReference type="PROSITE" id="PS00671">
    <property type="entry name" value="D_2_HYDROXYACID_DH_3"/>
    <property type="match status" value="1"/>
</dbReference>
<dbReference type="Pfam" id="PF02826">
    <property type="entry name" value="2-Hacid_dh_C"/>
    <property type="match status" value="1"/>
</dbReference>
<dbReference type="SUPFAM" id="SSF52283">
    <property type="entry name" value="Formate/glycerate dehydrogenase catalytic domain-like"/>
    <property type="match status" value="1"/>
</dbReference>
<dbReference type="CDD" id="cd12186">
    <property type="entry name" value="LDH"/>
    <property type="match status" value="1"/>
</dbReference>
<accession>A0ABW4E8S1</accession>
<evidence type="ECO:0000313" key="7">
    <source>
        <dbReference type="EMBL" id="MFD1484990.1"/>
    </source>
</evidence>
<reference evidence="8" key="1">
    <citation type="journal article" date="2019" name="Int. J. Syst. Evol. Microbiol.">
        <title>The Global Catalogue of Microorganisms (GCM) 10K type strain sequencing project: providing services to taxonomists for standard genome sequencing and annotation.</title>
        <authorList>
            <consortium name="The Broad Institute Genomics Platform"/>
            <consortium name="The Broad Institute Genome Sequencing Center for Infectious Disease"/>
            <person name="Wu L."/>
            <person name="Ma J."/>
        </authorList>
    </citation>
    <scope>NUCLEOTIDE SEQUENCE [LARGE SCALE GENOMIC DNA]</scope>
    <source>
        <strain evidence="8">CCM 8903</strain>
    </source>
</reference>
<comment type="similarity">
    <text evidence="1 4">Belongs to the D-isomer specific 2-hydroxyacid dehydrogenase family.</text>
</comment>
<sequence>MKIMVFGARVDEIPYLRQWAKTHAIALTIRPELLNAETVALAAGYDGLNCLQTTPYSAQLFAKMGQLGIKYLTIRNVGTDNIDFAAAARAGVKIANTPAYSPNAIAEFAVTLTLNLLRQLGAVAAALRAGDYPKATTFIGRELAQQTVGVIGAGRIGRAAIKLFAGFGARVLIYDPHPTPAPDLPGTYVSLPELFQQSDVIDLHVPGIAANTHLIDAQALAQMKSDALVINTARGNLIDTQALLTALKTGHLGGAGIDTFENESAALLALERDGYFHDPLWDDLAALDNVLLAPHIAYYTQTAVHNMVFYSLQYLVDFLTNGHTDTEVSAH</sequence>
<evidence type="ECO:0000256" key="3">
    <source>
        <dbReference type="ARBA" id="ARBA00023027"/>
    </source>
</evidence>
<dbReference type="RefSeq" id="WP_125748381.1">
    <property type="nucleotide sequence ID" value="NZ_JBHTON010000019.1"/>
</dbReference>
<protein>
    <submittedName>
        <fullName evidence="7">D-2-hydroxyacid dehydrogenase</fullName>
    </submittedName>
</protein>
<feature type="domain" description="D-isomer specific 2-hydroxyacid dehydrogenase catalytic" evidence="5">
    <location>
        <begin position="9"/>
        <end position="328"/>
    </location>
</feature>
<dbReference type="Pfam" id="PF00389">
    <property type="entry name" value="2-Hacid_dh"/>
    <property type="match status" value="1"/>
</dbReference>
<dbReference type="SUPFAM" id="SSF51735">
    <property type="entry name" value="NAD(P)-binding Rossmann-fold domains"/>
    <property type="match status" value="1"/>
</dbReference>
<dbReference type="PROSITE" id="PS00065">
    <property type="entry name" value="D_2_HYDROXYACID_DH_1"/>
    <property type="match status" value="1"/>
</dbReference>
<evidence type="ECO:0000259" key="6">
    <source>
        <dbReference type="Pfam" id="PF02826"/>
    </source>
</evidence>
<keyword evidence="3" id="KW-0520">NAD</keyword>
<dbReference type="InterPro" id="IPR029752">
    <property type="entry name" value="D-isomer_DH_CS1"/>
</dbReference>
<keyword evidence="8" id="KW-1185">Reference proteome</keyword>
<evidence type="ECO:0000313" key="8">
    <source>
        <dbReference type="Proteomes" id="UP001597252"/>
    </source>
</evidence>
<keyword evidence="2 4" id="KW-0560">Oxidoreductase</keyword>
<dbReference type="InterPro" id="IPR006140">
    <property type="entry name" value="D-isomer_DH_NAD-bd"/>
</dbReference>
<dbReference type="Proteomes" id="UP001597252">
    <property type="component" value="Unassembled WGS sequence"/>
</dbReference>
<feature type="domain" description="D-isomer specific 2-hydroxyacid dehydrogenase NAD-binding" evidence="6">
    <location>
        <begin position="111"/>
        <end position="297"/>
    </location>
</feature>
<dbReference type="PANTHER" id="PTHR43026">
    <property type="entry name" value="2-HYDROXYACID DEHYDROGENASE HOMOLOG 1-RELATED"/>
    <property type="match status" value="1"/>
</dbReference>
<gene>
    <name evidence="7" type="ORF">ACFQ5J_07085</name>
</gene>
<name>A0ABW4E8S1_9LACO</name>
<evidence type="ECO:0000259" key="5">
    <source>
        <dbReference type="Pfam" id="PF00389"/>
    </source>
</evidence>